<evidence type="ECO:0000256" key="1">
    <source>
        <dbReference type="SAM" id="SignalP"/>
    </source>
</evidence>
<dbReference type="Gene3D" id="2.60.40.10">
    <property type="entry name" value="Immunoglobulins"/>
    <property type="match status" value="2"/>
</dbReference>
<dbReference type="InterPro" id="IPR022519">
    <property type="entry name" value="Gloeo/Verruco_rpt"/>
</dbReference>
<dbReference type="NCBIfam" id="TIGR03803">
    <property type="entry name" value="Gloeo_Verruco"/>
    <property type="match status" value="5"/>
</dbReference>
<accession>A0A2U3L760</accession>
<dbReference type="SUPFAM" id="SSF63829">
    <property type="entry name" value="Calcium-dependent phosphotriesterase"/>
    <property type="match status" value="1"/>
</dbReference>
<evidence type="ECO:0000259" key="2">
    <source>
        <dbReference type="Pfam" id="PF01833"/>
    </source>
</evidence>
<reference evidence="4" key="1">
    <citation type="submission" date="2018-02" db="EMBL/GenBank/DDBJ databases">
        <authorList>
            <person name="Hausmann B."/>
        </authorList>
    </citation>
    <scope>NUCLEOTIDE SEQUENCE [LARGE SCALE GENOMIC DNA]</scope>
    <source>
        <strain evidence="4">Peat soil MAG SbA1</strain>
    </source>
</reference>
<dbReference type="InterPro" id="IPR014756">
    <property type="entry name" value="Ig_E-set"/>
</dbReference>
<dbReference type="Pfam" id="PF01833">
    <property type="entry name" value="TIG"/>
    <property type="match status" value="1"/>
</dbReference>
<dbReference type="InterPro" id="IPR002909">
    <property type="entry name" value="IPT_dom"/>
</dbReference>
<dbReference type="InterPro" id="IPR013783">
    <property type="entry name" value="Ig-like_fold"/>
</dbReference>
<dbReference type="PROSITE" id="PS51257">
    <property type="entry name" value="PROKAR_LIPOPROTEIN"/>
    <property type="match status" value="1"/>
</dbReference>
<feature type="chain" id="PRO_5015421510" description="IPT/TIG domain-containing protein" evidence="1">
    <location>
        <begin position="38"/>
        <end position="569"/>
    </location>
</feature>
<feature type="signal peptide" evidence="1">
    <location>
        <begin position="1"/>
        <end position="37"/>
    </location>
</feature>
<dbReference type="Gene3D" id="2.130.10.10">
    <property type="entry name" value="YVTN repeat-like/Quinoprotein amine dehydrogenase"/>
    <property type="match status" value="1"/>
</dbReference>
<dbReference type="Proteomes" id="UP000238701">
    <property type="component" value="Unassembled WGS sequence"/>
</dbReference>
<dbReference type="AlphaFoldDB" id="A0A2U3L760"/>
<keyword evidence="1" id="KW-0732">Signal</keyword>
<dbReference type="EMBL" id="OMOD01000174">
    <property type="protein sequence ID" value="SPF47737.1"/>
    <property type="molecule type" value="Genomic_DNA"/>
</dbReference>
<dbReference type="InterPro" id="IPR015943">
    <property type="entry name" value="WD40/YVTN_repeat-like_dom_sf"/>
</dbReference>
<name>A0A2U3L760_9BACT</name>
<proteinExistence type="predicted"/>
<organism evidence="3 4">
    <name type="scientific">Candidatus Sulfotelmatobacter kueseliae</name>
    <dbReference type="NCBI Taxonomy" id="2042962"/>
    <lineage>
        <taxon>Bacteria</taxon>
        <taxon>Pseudomonadati</taxon>
        <taxon>Acidobacteriota</taxon>
        <taxon>Terriglobia</taxon>
        <taxon>Terriglobales</taxon>
        <taxon>Candidatus Korobacteraceae</taxon>
        <taxon>Candidatus Sulfotelmatobacter</taxon>
    </lineage>
</organism>
<gene>
    <name evidence="3" type="ORF">SBA1_770002</name>
</gene>
<evidence type="ECO:0000313" key="3">
    <source>
        <dbReference type="EMBL" id="SPF47737.1"/>
    </source>
</evidence>
<dbReference type="CDD" id="cd00102">
    <property type="entry name" value="IPT"/>
    <property type="match status" value="1"/>
</dbReference>
<sequence length="569" mass="58497">MATRMLNLLKMLNWGSLLPTALACALLVALAAAPLHAQFTYADVFDMNCDTDLTGNGACDAFNIGSLSLWTDGNLYGTAYEEEAPYCTLIFNVSTSGTYTHVLTFTGSTGKVKGCREYAGLTPAGTKTVTFYGATSSGVLGAGTPGEIFHFDPATNTFKVLHTFAGVDSEYLAQPVVGKDGNLYGATSSTGATYQINSTTGAFTQLPNSAPGGVQGPLYLASDGNLYGTAPYGGALGSGIVFSLNTGTGDIKKVYPFNYKTDGSYPNSPLTQGADGYLYGTAQDGGPAGLGSVFKVSTAGTFKTVYSFAGAPDGESPVAGLLAASDGNFYGTTASGGLYGYGTIFRISATGAYKKLFDFTGKSGAVPGSDPTTTLMQHPNGSFYGLTMEGGLNNDNKGVVYRLTPVKLSVVLCCNTFVILDQPVNIFGVNLDQIVSVTFAGVQARFQQVSPNYLQAFVPSDAADGRVVVTAVNSAGGEEQLQSQQKLHILPIITNLDPGSGSVGSRVGIVGGGFAGATKVTFGGVATGNFTVVSPALIQATVPAGAVTGKVRVVTHNGSALSKETFTVN</sequence>
<protein>
    <recommendedName>
        <fullName evidence="2">IPT/TIG domain-containing protein</fullName>
    </recommendedName>
</protein>
<feature type="domain" description="IPT/TIG" evidence="2">
    <location>
        <begin position="491"/>
        <end position="567"/>
    </location>
</feature>
<evidence type="ECO:0000313" key="4">
    <source>
        <dbReference type="Proteomes" id="UP000238701"/>
    </source>
</evidence>
<dbReference type="SUPFAM" id="SSF81296">
    <property type="entry name" value="E set domains"/>
    <property type="match status" value="2"/>
</dbReference>